<dbReference type="InterPro" id="IPR017946">
    <property type="entry name" value="PLC-like_Pdiesterase_TIM-brl"/>
</dbReference>
<dbReference type="EMBL" id="JBEAAL010000008">
    <property type="protein sequence ID" value="MEQ1405971.1"/>
    <property type="molecule type" value="Genomic_DNA"/>
</dbReference>
<protein>
    <submittedName>
        <fullName evidence="2">Glycerophosphodiester phosphodiesterase family protein</fullName>
    </submittedName>
</protein>
<dbReference type="PROSITE" id="PS51704">
    <property type="entry name" value="GP_PDE"/>
    <property type="match status" value="1"/>
</dbReference>
<dbReference type="SUPFAM" id="SSF51695">
    <property type="entry name" value="PLC-like phosphodiesterases"/>
    <property type="match status" value="1"/>
</dbReference>
<gene>
    <name evidence="2" type="ORF">ABK249_13590</name>
</gene>
<dbReference type="RefSeq" id="WP_227705221.1">
    <property type="nucleotide sequence ID" value="NZ_JBEAAL010000008.1"/>
</dbReference>
<name>A0ABV0M295_9HYPH</name>
<keyword evidence="3" id="KW-1185">Reference proteome</keyword>
<dbReference type="Proteomes" id="UP001496627">
    <property type="component" value="Unassembled WGS sequence"/>
</dbReference>
<dbReference type="Gene3D" id="3.20.20.190">
    <property type="entry name" value="Phosphatidylinositol (PI) phosphodiesterase"/>
    <property type="match status" value="1"/>
</dbReference>
<dbReference type="PANTHER" id="PTHR46211">
    <property type="entry name" value="GLYCEROPHOSPHORYL DIESTER PHOSPHODIESTERASE"/>
    <property type="match status" value="1"/>
</dbReference>
<proteinExistence type="predicted"/>
<comment type="caution">
    <text evidence="2">The sequence shown here is derived from an EMBL/GenBank/DDBJ whole genome shotgun (WGS) entry which is preliminary data.</text>
</comment>
<accession>A0ABV0M295</accession>
<sequence length="251" mass="26700">MALRTTIWTGYPARSPLVGAHRGASAVAPENTLEAFEAAIAAGADFIETDLRLSRDGIPVAFHDADLKRLCGDPRKVAELDMDELRSLRSGIVAMTDAIDMIGGRASILLDTKLHEQVALERCIAALESRTADGRIAFGVRSLDAFDVVHTHLPQCPTLGLFSNIGDYPALALRGGTWARLWEADASADNLANLRRLGLKTVIMTGDPMDGSVGLIKADALAELCFNGPDAVMVNDPSLAVEVIGQATQPV</sequence>
<dbReference type="Pfam" id="PF03009">
    <property type="entry name" value="GDPD"/>
    <property type="match status" value="1"/>
</dbReference>
<organism evidence="2 3">
    <name type="scientific">Neorhizobium phenanthreniclasticum</name>
    <dbReference type="NCBI Taxonomy" id="3157917"/>
    <lineage>
        <taxon>Bacteria</taxon>
        <taxon>Pseudomonadati</taxon>
        <taxon>Pseudomonadota</taxon>
        <taxon>Alphaproteobacteria</taxon>
        <taxon>Hyphomicrobiales</taxon>
        <taxon>Rhizobiaceae</taxon>
        <taxon>Rhizobium/Agrobacterium group</taxon>
        <taxon>Neorhizobium</taxon>
    </lineage>
</organism>
<evidence type="ECO:0000313" key="3">
    <source>
        <dbReference type="Proteomes" id="UP001496627"/>
    </source>
</evidence>
<evidence type="ECO:0000259" key="1">
    <source>
        <dbReference type="PROSITE" id="PS51704"/>
    </source>
</evidence>
<evidence type="ECO:0000313" key="2">
    <source>
        <dbReference type="EMBL" id="MEQ1405971.1"/>
    </source>
</evidence>
<dbReference type="InterPro" id="IPR030395">
    <property type="entry name" value="GP_PDE_dom"/>
</dbReference>
<feature type="domain" description="GP-PDE" evidence="1">
    <location>
        <begin position="16"/>
        <end position="251"/>
    </location>
</feature>
<reference evidence="2 3" key="1">
    <citation type="submission" date="2024-05" db="EMBL/GenBank/DDBJ databases">
        <title>Neorhizobium sp. Rsf11, a plant growth promoting and heavy metal resistant PAH-degrader.</title>
        <authorList>
            <person name="Golubev S.N."/>
            <person name="Muratova A.Y."/>
            <person name="Markelova M.I."/>
        </authorList>
    </citation>
    <scope>NUCLEOTIDE SEQUENCE [LARGE SCALE GENOMIC DNA]</scope>
    <source>
        <strain evidence="2 3">Rsf11</strain>
    </source>
</reference>
<dbReference type="PANTHER" id="PTHR46211:SF1">
    <property type="entry name" value="GLYCEROPHOSPHODIESTER PHOSPHODIESTERASE, CYTOPLASMIC"/>
    <property type="match status" value="1"/>
</dbReference>